<accession>A0A0C2N4I9</accession>
<proteinExistence type="predicted"/>
<dbReference type="Proteomes" id="UP000031668">
    <property type="component" value="Unassembled WGS sequence"/>
</dbReference>
<evidence type="ECO:0000313" key="2">
    <source>
        <dbReference type="Proteomes" id="UP000031668"/>
    </source>
</evidence>
<dbReference type="EMBL" id="JWZT01001813">
    <property type="protein sequence ID" value="KII71260.1"/>
    <property type="molecule type" value="Genomic_DNA"/>
</dbReference>
<gene>
    <name evidence="1" type="ORF">RF11_08755</name>
</gene>
<name>A0A0C2N4I9_THEKT</name>
<keyword evidence="2" id="KW-1185">Reference proteome</keyword>
<organism evidence="1 2">
    <name type="scientific">Thelohanellus kitauei</name>
    <name type="common">Myxosporean</name>
    <dbReference type="NCBI Taxonomy" id="669202"/>
    <lineage>
        <taxon>Eukaryota</taxon>
        <taxon>Metazoa</taxon>
        <taxon>Cnidaria</taxon>
        <taxon>Myxozoa</taxon>
        <taxon>Myxosporea</taxon>
        <taxon>Bivalvulida</taxon>
        <taxon>Platysporina</taxon>
        <taxon>Myxobolidae</taxon>
        <taxon>Thelohanellus</taxon>
    </lineage>
</organism>
<dbReference type="AlphaFoldDB" id="A0A0C2N4I9"/>
<sequence length="105" mass="12302">MEDIECTVNKISSRLPHNNKKIKWKSCKNCGVSHERKDCRHFSKICGRCKKLEYIKEVCMTKLPINRFQKWNLKYRSSNSINELVVNSGELIRLSIGVEIYTSHS</sequence>
<comment type="caution">
    <text evidence="1">The sequence shown here is derived from an EMBL/GenBank/DDBJ whole genome shotgun (WGS) entry which is preliminary data.</text>
</comment>
<protein>
    <recommendedName>
        <fullName evidence="3">CCHC-type domain-containing protein</fullName>
    </recommendedName>
</protein>
<reference evidence="1 2" key="1">
    <citation type="journal article" date="2014" name="Genome Biol. Evol.">
        <title>The genome of the myxosporean Thelohanellus kitauei shows adaptations to nutrient acquisition within its fish host.</title>
        <authorList>
            <person name="Yang Y."/>
            <person name="Xiong J."/>
            <person name="Zhou Z."/>
            <person name="Huo F."/>
            <person name="Miao W."/>
            <person name="Ran C."/>
            <person name="Liu Y."/>
            <person name="Zhang J."/>
            <person name="Feng J."/>
            <person name="Wang M."/>
            <person name="Wang M."/>
            <person name="Wang L."/>
            <person name="Yao B."/>
        </authorList>
    </citation>
    <scope>NUCLEOTIDE SEQUENCE [LARGE SCALE GENOMIC DNA]</scope>
    <source>
        <strain evidence="1">Wuqing</strain>
    </source>
</reference>
<evidence type="ECO:0008006" key="3">
    <source>
        <dbReference type="Google" id="ProtNLM"/>
    </source>
</evidence>
<evidence type="ECO:0000313" key="1">
    <source>
        <dbReference type="EMBL" id="KII71260.1"/>
    </source>
</evidence>